<evidence type="ECO:0000313" key="2">
    <source>
        <dbReference type="Proteomes" id="UP000244908"/>
    </source>
</evidence>
<dbReference type="RefSeq" id="WP_108899975.1">
    <property type="nucleotide sequence ID" value="NZ_CP029185.2"/>
</dbReference>
<name>A0A2Y9TWM1_9GAMM</name>
<dbReference type="AlphaFoldDB" id="A0A2Y9TWM1"/>
<dbReference type="EMBL" id="CP029185">
    <property type="protein sequence ID" value="AWH87899.1"/>
    <property type="molecule type" value="Genomic_DNA"/>
</dbReference>
<organism evidence="1 2">
    <name type="scientific">Limnobaculum parvum</name>
    <dbReference type="NCBI Taxonomy" id="2172103"/>
    <lineage>
        <taxon>Bacteria</taxon>
        <taxon>Pseudomonadati</taxon>
        <taxon>Pseudomonadota</taxon>
        <taxon>Gammaproteobacteria</taxon>
        <taxon>Enterobacterales</taxon>
        <taxon>Budviciaceae</taxon>
        <taxon>Limnobaculum</taxon>
    </lineage>
</organism>
<sequence>MSTTNIDRFNEIVGVILGLLYESFPLKTDLMAVDVVGKETETNYFSEHDSEVILTVSDDDAIFYLDTIDWLKESGYLTGQRSSDGIHNVVLTAKGLEVLNATPESLGLPLGVKIVNSVKSEGKEALRSLVSQALGIGLQYVTRGIL</sequence>
<accession>A0A2Y9TWM1</accession>
<dbReference type="Proteomes" id="UP000244908">
    <property type="component" value="Chromosome"/>
</dbReference>
<protein>
    <submittedName>
        <fullName evidence="1">Uncharacterized protein</fullName>
    </submittedName>
</protein>
<gene>
    <name evidence="1" type="ORF">HYN51_04590</name>
</gene>
<dbReference type="KEGG" id="lpv:HYN51_04590"/>
<keyword evidence="2" id="KW-1185">Reference proteome</keyword>
<reference evidence="1 2" key="1">
    <citation type="journal article" date="2019" name="Int. J. Syst. Evol. Microbiol.">
        <title>Limnobaculum parvum gen. nov., sp. nov., isolated from a freshwater lake.</title>
        <authorList>
            <person name="Baek C."/>
            <person name="Shin S.K."/>
            <person name="Yi H."/>
        </authorList>
    </citation>
    <scope>NUCLEOTIDE SEQUENCE [LARGE SCALE GENOMIC DNA]</scope>
    <source>
        <strain evidence="1 2">HYN0051</strain>
    </source>
</reference>
<evidence type="ECO:0000313" key="1">
    <source>
        <dbReference type="EMBL" id="AWH87899.1"/>
    </source>
</evidence>
<dbReference type="OrthoDB" id="7352393at2"/>
<proteinExistence type="predicted"/>